<organism evidence="3 4">
    <name type="scientific">Ornithinibacillus halophilus</name>
    <dbReference type="NCBI Taxonomy" id="930117"/>
    <lineage>
        <taxon>Bacteria</taxon>
        <taxon>Bacillati</taxon>
        <taxon>Bacillota</taxon>
        <taxon>Bacilli</taxon>
        <taxon>Bacillales</taxon>
        <taxon>Bacillaceae</taxon>
        <taxon>Ornithinibacillus</taxon>
    </lineage>
</organism>
<sequence length="126" mass="15178">MSVNKSKVSKIHPSYVQQYDVYQERQNRRKKLLKRRLIFFAILVAIIIGSLTVYHFKQREIHAEKLEEYNQLKEELTHLQNLEVQYKEEIELLNNDSYILDIARTNYFLSKKGELIFKIPDEDPSY</sequence>
<dbReference type="RefSeq" id="WP_072891162.1">
    <property type="nucleotide sequence ID" value="NZ_FQVW01000031.1"/>
</dbReference>
<dbReference type="STRING" id="930117.SAMN05216225_103119"/>
<keyword evidence="1" id="KW-0175">Coiled coil</keyword>
<accession>A0A1M5JJ04</accession>
<feature type="coiled-coil region" evidence="1">
    <location>
        <begin position="59"/>
        <end position="96"/>
    </location>
</feature>
<proteinExistence type="predicted"/>
<keyword evidence="2" id="KW-0472">Membrane</keyword>
<keyword evidence="2" id="KW-1133">Transmembrane helix</keyword>
<dbReference type="InterPro" id="IPR039076">
    <property type="entry name" value="DivIC"/>
</dbReference>
<dbReference type="Pfam" id="PF04977">
    <property type="entry name" value="DivIC"/>
    <property type="match status" value="1"/>
</dbReference>
<feature type="transmembrane region" description="Helical" evidence="2">
    <location>
        <begin position="37"/>
        <end position="56"/>
    </location>
</feature>
<dbReference type="Proteomes" id="UP000183988">
    <property type="component" value="Unassembled WGS sequence"/>
</dbReference>
<keyword evidence="2" id="KW-0812">Transmembrane</keyword>
<name>A0A1M5JJ04_9BACI</name>
<dbReference type="PANTHER" id="PTHR40027:SF1">
    <property type="entry name" value="CELL DIVISION PROTEIN DIVIC"/>
    <property type="match status" value="1"/>
</dbReference>
<evidence type="ECO:0000256" key="2">
    <source>
        <dbReference type="SAM" id="Phobius"/>
    </source>
</evidence>
<dbReference type="AlphaFoldDB" id="A0A1M5JJ04"/>
<keyword evidence="3" id="KW-0132">Cell division</keyword>
<evidence type="ECO:0000313" key="4">
    <source>
        <dbReference type="Proteomes" id="UP000183988"/>
    </source>
</evidence>
<dbReference type="PANTHER" id="PTHR40027">
    <property type="entry name" value="CELL DIVISION PROTEIN DIVIC"/>
    <property type="match status" value="1"/>
</dbReference>
<reference evidence="3 4" key="1">
    <citation type="submission" date="2016-11" db="EMBL/GenBank/DDBJ databases">
        <authorList>
            <person name="Jaros S."/>
            <person name="Januszkiewicz K."/>
            <person name="Wedrychowicz H."/>
        </authorList>
    </citation>
    <scope>NUCLEOTIDE SEQUENCE [LARGE SCALE GENOMIC DNA]</scope>
    <source>
        <strain evidence="3 4">IBRC-M 10683</strain>
    </source>
</reference>
<dbReference type="GO" id="GO:0051301">
    <property type="term" value="P:cell division"/>
    <property type="evidence" value="ECO:0007669"/>
    <property type="project" value="UniProtKB-KW"/>
</dbReference>
<protein>
    <submittedName>
        <fullName evidence="3">Cell division protein DivIC</fullName>
    </submittedName>
</protein>
<keyword evidence="4" id="KW-1185">Reference proteome</keyword>
<keyword evidence="3" id="KW-0131">Cell cycle</keyword>
<gene>
    <name evidence="3" type="ORF">SAMN05216225_103119</name>
</gene>
<dbReference type="InterPro" id="IPR007060">
    <property type="entry name" value="FtsL/DivIC"/>
</dbReference>
<dbReference type="OrthoDB" id="2991180at2"/>
<evidence type="ECO:0000256" key="1">
    <source>
        <dbReference type="SAM" id="Coils"/>
    </source>
</evidence>
<evidence type="ECO:0000313" key="3">
    <source>
        <dbReference type="EMBL" id="SHG40574.1"/>
    </source>
</evidence>
<dbReference type="EMBL" id="FQVW01000031">
    <property type="protein sequence ID" value="SHG40574.1"/>
    <property type="molecule type" value="Genomic_DNA"/>
</dbReference>